<dbReference type="EMBL" id="MDGQ01000005">
    <property type="protein sequence ID" value="OEK04025.1"/>
    <property type="molecule type" value="Genomic_DNA"/>
</dbReference>
<evidence type="ECO:0000313" key="3">
    <source>
        <dbReference type="Proteomes" id="UP000095552"/>
    </source>
</evidence>
<feature type="transmembrane region" description="Helical" evidence="1">
    <location>
        <begin position="68"/>
        <end position="90"/>
    </location>
</feature>
<reference evidence="2 3" key="1">
    <citation type="submission" date="2016-08" db="EMBL/GenBank/DDBJ databases">
        <title>Draft genome of Fabibacter sp. strain SK-8.</title>
        <authorList>
            <person name="Wong S.-K."/>
            <person name="Hamasaki K."/>
            <person name="Yoshizawa S."/>
        </authorList>
    </citation>
    <scope>NUCLEOTIDE SEQUENCE [LARGE SCALE GENOMIC DNA]</scope>
    <source>
        <strain evidence="2 3">SK-8</strain>
    </source>
</reference>
<keyword evidence="1" id="KW-1133">Transmembrane helix</keyword>
<name>A0A1E5SY34_9BACT</name>
<proteinExistence type="predicted"/>
<evidence type="ECO:0000256" key="1">
    <source>
        <dbReference type="SAM" id="Phobius"/>
    </source>
</evidence>
<keyword evidence="3" id="KW-1185">Reference proteome</keyword>
<dbReference type="RefSeq" id="WP_069835530.1">
    <property type="nucleotide sequence ID" value="NZ_MDGQ01000005.1"/>
</dbReference>
<gene>
    <name evidence="2" type="ORF">BFP71_11045</name>
</gene>
<feature type="transmembrane region" description="Helical" evidence="1">
    <location>
        <begin position="125"/>
        <end position="144"/>
    </location>
</feature>
<feature type="transmembrane region" description="Helical" evidence="1">
    <location>
        <begin position="96"/>
        <end position="113"/>
    </location>
</feature>
<accession>A0A1E5SY34</accession>
<protein>
    <submittedName>
        <fullName evidence="2">Uncharacterized protein</fullName>
    </submittedName>
</protein>
<sequence length="145" mass="16259">MKKRRITSLLLSIVALSLIVYFFSTTQLSVEFSMYFKPEYYLKYSLLIISLMLINAAFLLFKNDKGANLSLAIFGYTILEEIIFDLLGITSVNMPLVAYIVLFACALPSLWIAHSNTFNTEKLSTKGLVISLAIGALESLYPILI</sequence>
<organism evidence="2 3">
    <name type="scientific">Roseivirga misakiensis</name>
    <dbReference type="NCBI Taxonomy" id="1563681"/>
    <lineage>
        <taxon>Bacteria</taxon>
        <taxon>Pseudomonadati</taxon>
        <taxon>Bacteroidota</taxon>
        <taxon>Cytophagia</taxon>
        <taxon>Cytophagales</taxon>
        <taxon>Roseivirgaceae</taxon>
        <taxon>Roseivirga</taxon>
    </lineage>
</organism>
<keyword evidence="1" id="KW-0812">Transmembrane</keyword>
<comment type="caution">
    <text evidence="2">The sequence shown here is derived from an EMBL/GenBank/DDBJ whole genome shotgun (WGS) entry which is preliminary data.</text>
</comment>
<dbReference type="Proteomes" id="UP000095552">
    <property type="component" value="Unassembled WGS sequence"/>
</dbReference>
<evidence type="ECO:0000313" key="2">
    <source>
        <dbReference type="EMBL" id="OEK04025.1"/>
    </source>
</evidence>
<feature type="transmembrane region" description="Helical" evidence="1">
    <location>
        <begin position="44"/>
        <end position="61"/>
    </location>
</feature>
<dbReference type="AlphaFoldDB" id="A0A1E5SY34"/>
<keyword evidence="1" id="KW-0472">Membrane</keyword>
<dbReference type="OrthoDB" id="1178917at2"/>
<feature type="transmembrane region" description="Helical" evidence="1">
    <location>
        <begin position="7"/>
        <end position="24"/>
    </location>
</feature>